<dbReference type="AlphaFoldDB" id="A0A5B1LFX6"/>
<keyword evidence="1" id="KW-1133">Transmembrane helix</keyword>
<comment type="caution">
    <text evidence="2">The sequence shown here is derived from an EMBL/GenBank/DDBJ whole genome shotgun (WGS) entry which is preliminary data.</text>
</comment>
<sequence>MDDELKGRLNAADPARHHASADSWIDDLVEKTMNEENDETAPARRRPWMLVAAAAAAVAVIGGGTIALTADGDDGDKPATEAKVHKVLDLTLGPVDSMQMCIQFSPEALEPLQVAFSGEVYEVDGDTVRITPDHWYRGGDGANDVTLTAGSAEVLLEGGITFEEGERYLIGADGDTVATCGLSGPYTEEMAAAYEQAFGG</sequence>
<keyword evidence="3" id="KW-1185">Reference proteome</keyword>
<reference evidence="2 3" key="1">
    <citation type="submission" date="2019-09" db="EMBL/GenBank/DDBJ databases">
        <title>Nocardioides panacisoli sp. nov., isolated from the soil of a ginseng field.</title>
        <authorList>
            <person name="Cho C."/>
        </authorList>
    </citation>
    <scope>NUCLEOTIDE SEQUENCE [LARGE SCALE GENOMIC DNA]</scope>
    <source>
        <strain evidence="2 3">BN130099</strain>
    </source>
</reference>
<organism evidence="2 3">
    <name type="scientific">Nocardioides humilatus</name>
    <dbReference type="NCBI Taxonomy" id="2607660"/>
    <lineage>
        <taxon>Bacteria</taxon>
        <taxon>Bacillati</taxon>
        <taxon>Actinomycetota</taxon>
        <taxon>Actinomycetes</taxon>
        <taxon>Propionibacteriales</taxon>
        <taxon>Nocardioidaceae</taxon>
        <taxon>Nocardioides</taxon>
    </lineage>
</organism>
<dbReference type="Proteomes" id="UP000325003">
    <property type="component" value="Unassembled WGS sequence"/>
</dbReference>
<accession>A0A5B1LFX6</accession>
<name>A0A5B1LFX6_9ACTN</name>
<dbReference type="EMBL" id="VUJV01000003">
    <property type="protein sequence ID" value="KAA1419078.1"/>
    <property type="molecule type" value="Genomic_DNA"/>
</dbReference>
<reference evidence="2 3" key="2">
    <citation type="submission" date="2019-09" db="EMBL/GenBank/DDBJ databases">
        <authorList>
            <person name="Jin C."/>
        </authorList>
    </citation>
    <scope>NUCLEOTIDE SEQUENCE [LARGE SCALE GENOMIC DNA]</scope>
    <source>
        <strain evidence="2 3">BN130099</strain>
    </source>
</reference>
<dbReference type="RefSeq" id="WP_149728413.1">
    <property type="nucleotide sequence ID" value="NZ_VUJV01000003.1"/>
</dbReference>
<evidence type="ECO:0000256" key="1">
    <source>
        <dbReference type="SAM" id="Phobius"/>
    </source>
</evidence>
<feature type="transmembrane region" description="Helical" evidence="1">
    <location>
        <begin position="48"/>
        <end position="68"/>
    </location>
</feature>
<keyword evidence="1" id="KW-0472">Membrane</keyword>
<evidence type="ECO:0000313" key="2">
    <source>
        <dbReference type="EMBL" id="KAA1419078.1"/>
    </source>
</evidence>
<evidence type="ECO:0000313" key="3">
    <source>
        <dbReference type="Proteomes" id="UP000325003"/>
    </source>
</evidence>
<protein>
    <submittedName>
        <fullName evidence="2">Uncharacterized protein</fullName>
    </submittedName>
</protein>
<keyword evidence="1" id="KW-0812">Transmembrane</keyword>
<proteinExistence type="predicted"/>
<gene>
    <name evidence="2" type="ORF">F0U44_11495</name>
</gene>